<dbReference type="Proteomes" id="UP001141434">
    <property type="component" value="Unassembled WGS sequence"/>
</dbReference>
<protein>
    <recommendedName>
        <fullName evidence="3">Aminoglycoside phosphotransferase domain-containing protein</fullName>
    </recommendedName>
</protein>
<proteinExistence type="predicted"/>
<dbReference type="RefSeq" id="XP_056514442.1">
    <property type="nucleotide sequence ID" value="XM_056653375.1"/>
</dbReference>
<reference evidence="1" key="1">
    <citation type="submission" date="2022-11" db="EMBL/GenBank/DDBJ databases">
        <authorList>
            <person name="Petersen C."/>
        </authorList>
    </citation>
    <scope>NUCLEOTIDE SEQUENCE</scope>
    <source>
        <strain evidence="1">IBT 34128</strain>
    </source>
</reference>
<comment type="caution">
    <text evidence="1">The sequence shown here is derived from an EMBL/GenBank/DDBJ whole genome shotgun (WGS) entry which is preliminary data.</text>
</comment>
<dbReference type="SUPFAM" id="SSF56112">
    <property type="entry name" value="Protein kinase-like (PK-like)"/>
    <property type="match status" value="1"/>
</dbReference>
<dbReference type="OrthoDB" id="4540690at2759"/>
<organism evidence="1 2">
    <name type="scientific">Penicillium alfredii</name>
    <dbReference type="NCBI Taxonomy" id="1506179"/>
    <lineage>
        <taxon>Eukaryota</taxon>
        <taxon>Fungi</taxon>
        <taxon>Dikarya</taxon>
        <taxon>Ascomycota</taxon>
        <taxon>Pezizomycotina</taxon>
        <taxon>Eurotiomycetes</taxon>
        <taxon>Eurotiomycetidae</taxon>
        <taxon>Eurotiales</taxon>
        <taxon>Aspergillaceae</taxon>
        <taxon>Penicillium</taxon>
    </lineage>
</organism>
<dbReference type="GeneID" id="81392543"/>
<sequence length="93" mass="10464">MLEATALEDDELLNAGVWAYSFNRLQGNMWVHRIAGKGAEGHITISISLGRLQGFLGKQDELKRLPLWVAHYDLNQVNVLIDDDCNVTGLIDW</sequence>
<name>A0A9W9FS52_9EURO</name>
<dbReference type="EMBL" id="JAPMSZ010000004">
    <property type="protein sequence ID" value="KAJ5105446.1"/>
    <property type="molecule type" value="Genomic_DNA"/>
</dbReference>
<gene>
    <name evidence="1" type="ORF">NUU61_002793</name>
</gene>
<dbReference type="InterPro" id="IPR011009">
    <property type="entry name" value="Kinase-like_dom_sf"/>
</dbReference>
<evidence type="ECO:0008006" key="3">
    <source>
        <dbReference type="Google" id="ProtNLM"/>
    </source>
</evidence>
<keyword evidence="2" id="KW-1185">Reference proteome</keyword>
<dbReference type="AlphaFoldDB" id="A0A9W9FS52"/>
<evidence type="ECO:0000313" key="1">
    <source>
        <dbReference type="EMBL" id="KAJ5105446.1"/>
    </source>
</evidence>
<evidence type="ECO:0000313" key="2">
    <source>
        <dbReference type="Proteomes" id="UP001141434"/>
    </source>
</evidence>
<reference evidence="1" key="2">
    <citation type="journal article" date="2023" name="IMA Fungus">
        <title>Comparative genomic study of the Penicillium genus elucidates a diverse pangenome and 15 lateral gene transfer events.</title>
        <authorList>
            <person name="Petersen C."/>
            <person name="Sorensen T."/>
            <person name="Nielsen M.R."/>
            <person name="Sondergaard T.E."/>
            <person name="Sorensen J.L."/>
            <person name="Fitzpatrick D.A."/>
            <person name="Frisvad J.C."/>
            <person name="Nielsen K.L."/>
        </authorList>
    </citation>
    <scope>NUCLEOTIDE SEQUENCE</scope>
    <source>
        <strain evidence="1">IBT 34128</strain>
    </source>
</reference>
<accession>A0A9W9FS52</accession>